<dbReference type="OMA" id="VMESQFP"/>
<dbReference type="VEuPathDB" id="CryptoDB:Vbra_2420"/>
<evidence type="ECO:0000256" key="6">
    <source>
        <dbReference type="SAM" id="Phobius"/>
    </source>
</evidence>
<dbReference type="GO" id="GO:0006508">
    <property type="term" value="P:proteolysis"/>
    <property type="evidence" value="ECO:0007669"/>
    <property type="project" value="InterPro"/>
</dbReference>
<feature type="signal peptide" evidence="7">
    <location>
        <begin position="1"/>
        <end position="25"/>
    </location>
</feature>
<dbReference type="GO" id="GO:0042765">
    <property type="term" value="C:GPI-anchor transamidase complex"/>
    <property type="evidence" value="ECO:0007669"/>
    <property type="project" value="InterPro"/>
</dbReference>
<feature type="chain" id="PRO_5005187770" description="GPI-anchor transamidase" evidence="7">
    <location>
        <begin position="26"/>
        <end position="424"/>
    </location>
</feature>
<name>A0A0G4ES38_VITBC</name>
<dbReference type="STRING" id="1169540.A0A0G4ES38"/>
<evidence type="ECO:0000256" key="5">
    <source>
        <dbReference type="SAM" id="MobiDB-lite"/>
    </source>
</evidence>
<comment type="pathway">
    <text evidence="1">Glycolipid biosynthesis; glycosylphosphatidylinositol-anchor biosynthesis.</text>
</comment>
<gene>
    <name evidence="8" type="ORF">Vbra_2420</name>
</gene>
<proteinExistence type="inferred from homology"/>
<dbReference type="PANTHER" id="PTHR48067">
    <property type="entry name" value="GPI-ANCHOR TRANSAMIDASE"/>
    <property type="match status" value="1"/>
</dbReference>
<dbReference type="PRINTS" id="PR00776">
    <property type="entry name" value="HEMOGLOBNASE"/>
</dbReference>
<evidence type="ECO:0000256" key="4">
    <source>
        <dbReference type="ARBA" id="ARBA00022729"/>
    </source>
</evidence>
<dbReference type="GO" id="GO:0006506">
    <property type="term" value="P:GPI anchor biosynthetic process"/>
    <property type="evidence" value="ECO:0007669"/>
    <property type="project" value="UniProtKB-UniPathway"/>
</dbReference>
<dbReference type="Pfam" id="PF01650">
    <property type="entry name" value="Peptidase_C13"/>
    <property type="match status" value="1"/>
</dbReference>
<comment type="similarity">
    <text evidence="2">Belongs to the peptidase C13 family.</text>
</comment>
<evidence type="ECO:0008006" key="10">
    <source>
        <dbReference type="Google" id="ProtNLM"/>
    </source>
</evidence>
<dbReference type="GO" id="GO:0016255">
    <property type="term" value="P:attachment of GPI anchor to protein"/>
    <property type="evidence" value="ECO:0007669"/>
    <property type="project" value="InterPro"/>
</dbReference>
<dbReference type="OrthoDB" id="192611at2759"/>
<feature type="compositionally biased region" description="Basic and acidic residues" evidence="5">
    <location>
        <begin position="370"/>
        <end position="388"/>
    </location>
</feature>
<keyword evidence="4 7" id="KW-0732">Signal</keyword>
<feature type="region of interest" description="Disordered" evidence="5">
    <location>
        <begin position="366"/>
        <end position="391"/>
    </location>
</feature>
<evidence type="ECO:0000313" key="9">
    <source>
        <dbReference type="Proteomes" id="UP000041254"/>
    </source>
</evidence>
<feature type="transmembrane region" description="Helical" evidence="6">
    <location>
        <begin position="400"/>
        <end position="423"/>
    </location>
</feature>
<evidence type="ECO:0000256" key="2">
    <source>
        <dbReference type="ARBA" id="ARBA00009941"/>
    </source>
</evidence>
<keyword evidence="9" id="KW-1185">Reference proteome</keyword>
<organism evidence="8 9">
    <name type="scientific">Vitrella brassicaformis (strain CCMP3155)</name>
    <dbReference type="NCBI Taxonomy" id="1169540"/>
    <lineage>
        <taxon>Eukaryota</taxon>
        <taxon>Sar</taxon>
        <taxon>Alveolata</taxon>
        <taxon>Colpodellida</taxon>
        <taxon>Vitrellaceae</taxon>
        <taxon>Vitrella</taxon>
    </lineage>
</organism>
<dbReference type="InParanoid" id="A0A0G4ES38"/>
<dbReference type="Proteomes" id="UP000041254">
    <property type="component" value="Unassembled WGS sequence"/>
</dbReference>
<dbReference type="UniPathway" id="UPA00196"/>
<dbReference type="PANTHER" id="PTHR48067:SF1">
    <property type="entry name" value="GPI-ANCHOR TRANSAMIDASE"/>
    <property type="match status" value="1"/>
</dbReference>
<dbReference type="AlphaFoldDB" id="A0A0G4ES38"/>
<protein>
    <recommendedName>
        <fullName evidence="10">GPI-anchor transamidase</fullName>
    </recommendedName>
</protein>
<dbReference type="PhylomeDB" id="A0A0G4ES38"/>
<keyword evidence="3" id="KW-0337">GPI-anchor biosynthesis</keyword>
<evidence type="ECO:0000256" key="7">
    <source>
        <dbReference type="SAM" id="SignalP"/>
    </source>
</evidence>
<dbReference type="InterPro" id="IPR001096">
    <property type="entry name" value="Peptidase_C13"/>
</dbReference>
<keyword evidence="6" id="KW-1133">Transmembrane helix</keyword>
<keyword evidence="6" id="KW-0472">Membrane</keyword>
<dbReference type="FunFam" id="3.40.50.1460:FF:000021">
    <property type="entry name" value="GPI-anchor transamidase"/>
    <property type="match status" value="1"/>
</dbReference>
<dbReference type="EMBL" id="CDMY01000296">
    <property type="protein sequence ID" value="CEM00675.1"/>
    <property type="molecule type" value="Genomic_DNA"/>
</dbReference>
<evidence type="ECO:0000313" key="8">
    <source>
        <dbReference type="EMBL" id="CEM00675.1"/>
    </source>
</evidence>
<dbReference type="GO" id="GO:0003923">
    <property type="term" value="F:GPI-anchor transamidase activity"/>
    <property type="evidence" value="ECO:0007669"/>
    <property type="project" value="InterPro"/>
</dbReference>
<dbReference type="Gene3D" id="3.40.50.1460">
    <property type="match status" value="1"/>
</dbReference>
<sequence length="424" mass="47624">MTLSVFVWWILAVACFIGAPRAAVAALSSLSTGQQRNNWAVIVDTSRYWYNYRHVANTLSFYHTVKRLGIPDHQIILMLAEDIACNPRSPSPGSIFNDADHRLNLYGGENSHGVEVDFRGDEVTVTSFIRLLTGRQAPFVAQSRRLLTDADSNVFIFMTGHGGEEFLKFQDWEEITSQDFADAFEQMYRQQRYGKVLFVTDTCQAATLQTRFYSPGILAAGCSKLGENSYSHHIDRDVGIAVIDRFTYYSLRYLEGLQPWSTNTMQHFFDALDPADLQSTPEVRTDLFPQPLNATRVTDFLASTGTFTFESTPFPIQHHTAAKLPIAEWATESCSFYAAYYAYDQQSTGRLPGKCYYHQQQQQLGWQDRSTQRERGGGEGEGEVEGKRQGRTFDGAAGDWWLWVVSVAGILVGSGGMLVGQLVK</sequence>
<evidence type="ECO:0000256" key="3">
    <source>
        <dbReference type="ARBA" id="ARBA00022502"/>
    </source>
</evidence>
<accession>A0A0G4ES38</accession>
<reference evidence="8 9" key="1">
    <citation type="submission" date="2014-11" db="EMBL/GenBank/DDBJ databases">
        <authorList>
            <person name="Zhu J."/>
            <person name="Qi W."/>
            <person name="Song R."/>
        </authorList>
    </citation>
    <scope>NUCLEOTIDE SEQUENCE [LARGE SCALE GENOMIC DNA]</scope>
</reference>
<dbReference type="InterPro" id="IPR028361">
    <property type="entry name" value="GPI_transamidase"/>
</dbReference>
<keyword evidence="6" id="KW-0812">Transmembrane</keyword>
<evidence type="ECO:0000256" key="1">
    <source>
        <dbReference type="ARBA" id="ARBA00004687"/>
    </source>
</evidence>